<feature type="domain" description="Peptidase M12B" evidence="6">
    <location>
        <begin position="302"/>
        <end position="375"/>
    </location>
</feature>
<reference evidence="7" key="3">
    <citation type="submission" date="2025-09" db="UniProtKB">
        <authorList>
            <consortium name="Ensembl"/>
        </authorList>
    </citation>
    <scope>IDENTIFICATION</scope>
</reference>
<evidence type="ECO:0000256" key="4">
    <source>
        <dbReference type="SAM" id="Phobius"/>
    </source>
</evidence>
<dbReference type="GeneTree" id="ENSGT00940000155443"/>
<proteinExistence type="predicted"/>
<keyword evidence="4" id="KW-0812">Transmembrane</keyword>
<reference evidence="7" key="2">
    <citation type="submission" date="2025-08" db="UniProtKB">
        <authorList>
            <consortium name="Ensembl"/>
        </authorList>
    </citation>
    <scope>IDENTIFICATION</scope>
</reference>
<dbReference type="InterPro" id="IPR032029">
    <property type="entry name" value="ADAM17_MPD"/>
</dbReference>
<reference evidence="8" key="1">
    <citation type="submission" date="2012-01" db="EMBL/GenBank/DDBJ databases">
        <title>The Genome Sequence of Oreochromis niloticus (Nile Tilapia).</title>
        <authorList>
            <consortium name="Broad Institute Genome Assembly Team"/>
            <consortium name="Broad Institute Sequencing Platform"/>
            <person name="Di Palma F."/>
            <person name="Johnson J."/>
            <person name="Lander E.S."/>
            <person name="Lindblad-Toh K."/>
        </authorList>
    </citation>
    <scope>NUCLEOTIDE SEQUENCE [LARGE SCALE GENOMIC DNA]</scope>
</reference>
<dbReference type="Gene3D" id="4.10.70.10">
    <property type="entry name" value="Disintegrin domain"/>
    <property type="match status" value="1"/>
</dbReference>
<comment type="caution">
    <text evidence="2">Lacks conserved residue(s) required for the propagation of feature annotation.</text>
</comment>
<dbReference type="Pfam" id="PF16698">
    <property type="entry name" value="ADAM17_MPD"/>
    <property type="match status" value="1"/>
</dbReference>
<dbReference type="Pfam" id="PF13574">
    <property type="entry name" value="Reprolysin_2"/>
    <property type="match status" value="1"/>
</dbReference>
<gene>
    <name evidence="7" type="primary">ADAM17</name>
    <name evidence="7" type="synonym">adam17a</name>
</gene>
<dbReference type="SMART" id="SM00050">
    <property type="entry name" value="DISIN"/>
    <property type="match status" value="1"/>
</dbReference>
<sequence>MNELSICSVLCDSCPLPIPDSLNSVLSDYEVLPLSGLQLHSLRKRDVHAQSHLERLVSFRALHRHFKLYLTTNTDLFTDNFQAVFVDKHGKKENYDVHPQNYFTGHVVGEENSRVQAHIDGDEFSAHILTGEAEYNVEPLWRFTDSPTDGRLLVYRSEDIKNLSRIASPKVCGYVNAEPKDLLPQNTRGDWEGQERKRQVHDHRKNTCPLLLVADYRFYRHMGRKEESITLNYLIELIDRVDDIYRNTTWSNEFKNYGVQIHQEPTKPPPDQPNWVHYNMENSPVKGKEVWDVKRLLEEADLVTTHELGHNFGAEHDPDNIPYCAPSDDHGGKFVMYPIAVSGDHVNNKHFSNCSKASVERTLSHKAPLCFKERNSKVCGNSRVETGEDCDPGLLHLNDDPCCTSSCKFKSHAKCSDRNSPCCKNCTYAKRGTTCQEPINATCKGKSVCTGNSSECPPPENAADNTVCVDKGLCRNGECVPFCEVEQNLQPCACNDTEHSCKVCCRSKNGTCSPYVKSGNFLFLRKGKPCTVGFCDEGGKCMKQVQDVIERLWDFIDKLDINTFGKFLADNIVGSVVVFSLIFWIPLSILVHCVVRSSSSASLLLRRPDRALHPSTTASAAEPGPSHTRNQHQYPGPRSELRPHPGQRRGLRMATIQEDTSSGSHLGEEGLLEDFTTAGACSSATKSSFEDLTEQNQPAKDRRRLKRQERIDTKETEC</sequence>
<dbReference type="FunFam" id="4.10.70.10:FF:000003">
    <property type="entry name" value="Disintegrin and metalloproteinase domain-containing protein 17"/>
    <property type="match status" value="1"/>
</dbReference>
<feature type="binding site" evidence="2">
    <location>
        <position position="310"/>
    </location>
    <ligand>
        <name>Zn(2+)</name>
        <dbReference type="ChEBI" id="CHEBI:29105"/>
        <note>catalytic</note>
    </ligand>
</feature>
<dbReference type="Proteomes" id="UP000005207">
    <property type="component" value="Linkage group LG19"/>
</dbReference>
<feature type="binding site" evidence="2">
    <location>
        <position position="306"/>
    </location>
    <ligand>
        <name>Zn(2+)</name>
        <dbReference type="ChEBI" id="CHEBI:29105"/>
        <note>catalytic</note>
    </ligand>
</feature>
<feature type="compositionally biased region" description="Basic and acidic residues" evidence="3">
    <location>
        <begin position="708"/>
        <end position="718"/>
    </location>
</feature>
<evidence type="ECO:0000313" key="8">
    <source>
        <dbReference type="Proteomes" id="UP000005207"/>
    </source>
</evidence>
<evidence type="ECO:0000256" key="3">
    <source>
        <dbReference type="SAM" id="MobiDB-lite"/>
    </source>
</evidence>
<dbReference type="AlphaFoldDB" id="A0A669B558"/>
<dbReference type="Ensembl" id="ENSONIT00000036764.1">
    <property type="protein sequence ID" value="ENSONIP00000029608.1"/>
    <property type="gene ID" value="ENSONIG00000003714.2"/>
</dbReference>
<dbReference type="CDD" id="cd14246">
    <property type="entry name" value="ADAM17_MPD"/>
    <property type="match status" value="1"/>
</dbReference>
<name>A0A669B558_ORENI</name>
<dbReference type="PROSITE" id="PS50215">
    <property type="entry name" value="ADAM_MEPRO"/>
    <property type="match status" value="1"/>
</dbReference>
<protein>
    <submittedName>
        <fullName evidence="7">ADAM metallopeptidase domain 17a</fullName>
    </submittedName>
</protein>
<dbReference type="Gene3D" id="3.40.390.10">
    <property type="entry name" value="Collagenase (Catalytic Domain)"/>
    <property type="match status" value="2"/>
</dbReference>
<dbReference type="InterPro" id="IPR024079">
    <property type="entry name" value="MetalloPept_cat_dom_sf"/>
</dbReference>
<dbReference type="GO" id="GO:0046872">
    <property type="term" value="F:metal ion binding"/>
    <property type="evidence" value="ECO:0007669"/>
    <property type="project" value="UniProtKB-KW"/>
</dbReference>
<keyword evidence="8" id="KW-1185">Reference proteome</keyword>
<organism evidence="7 8">
    <name type="scientific">Oreochromis niloticus</name>
    <name type="common">Nile tilapia</name>
    <name type="synonym">Tilapia nilotica</name>
    <dbReference type="NCBI Taxonomy" id="8128"/>
    <lineage>
        <taxon>Eukaryota</taxon>
        <taxon>Metazoa</taxon>
        <taxon>Chordata</taxon>
        <taxon>Craniata</taxon>
        <taxon>Vertebrata</taxon>
        <taxon>Euteleostomi</taxon>
        <taxon>Actinopterygii</taxon>
        <taxon>Neopterygii</taxon>
        <taxon>Teleostei</taxon>
        <taxon>Neoteleostei</taxon>
        <taxon>Acanthomorphata</taxon>
        <taxon>Ovalentaria</taxon>
        <taxon>Cichlomorphae</taxon>
        <taxon>Cichliformes</taxon>
        <taxon>Cichlidae</taxon>
        <taxon>African cichlids</taxon>
        <taxon>Pseudocrenilabrinae</taxon>
        <taxon>Oreochromini</taxon>
        <taxon>Oreochromis</taxon>
    </lineage>
</organism>
<evidence type="ECO:0000256" key="1">
    <source>
        <dbReference type="ARBA" id="ARBA00023157"/>
    </source>
</evidence>
<dbReference type="PANTHER" id="PTHR45702:SF7">
    <property type="entry name" value="ADAM METALLOPEPTIDASE DOMAIN 17A"/>
    <property type="match status" value="1"/>
</dbReference>
<dbReference type="SUPFAM" id="SSF57552">
    <property type="entry name" value="Blood coagulation inhibitor (disintegrin)"/>
    <property type="match status" value="1"/>
</dbReference>
<keyword evidence="4" id="KW-0472">Membrane</keyword>
<evidence type="ECO:0000259" key="5">
    <source>
        <dbReference type="PROSITE" id="PS50214"/>
    </source>
</evidence>
<evidence type="ECO:0000313" key="7">
    <source>
        <dbReference type="Ensembl" id="ENSONIP00000029608.1"/>
    </source>
</evidence>
<keyword evidence="4" id="KW-1133">Transmembrane helix</keyword>
<accession>A0A669B558</accession>
<dbReference type="Gene3D" id="4.10.70.30">
    <property type="match status" value="1"/>
</dbReference>
<keyword evidence="1" id="KW-1015">Disulfide bond</keyword>
<dbReference type="PROSITE" id="PS50214">
    <property type="entry name" value="DISINTEGRIN_2"/>
    <property type="match status" value="1"/>
</dbReference>
<keyword evidence="2" id="KW-0479">Metal-binding</keyword>
<dbReference type="GO" id="GO:0007219">
    <property type="term" value="P:Notch signaling pathway"/>
    <property type="evidence" value="ECO:0007669"/>
    <property type="project" value="TreeGrafter"/>
</dbReference>
<feature type="transmembrane region" description="Helical" evidence="4">
    <location>
        <begin position="572"/>
        <end position="595"/>
    </location>
</feature>
<dbReference type="GO" id="GO:0004222">
    <property type="term" value="F:metalloendopeptidase activity"/>
    <property type="evidence" value="ECO:0007669"/>
    <property type="project" value="InterPro"/>
</dbReference>
<dbReference type="GO" id="GO:0005886">
    <property type="term" value="C:plasma membrane"/>
    <property type="evidence" value="ECO:0007669"/>
    <property type="project" value="TreeGrafter"/>
</dbReference>
<evidence type="ECO:0000259" key="6">
    <source>
        <dbReference type="PROSITE" id="PS50215"/>
    </source>
</evidence>
<dbReference type="InterPro" id="IPR001762">
    <property type="entry name" value="Disintegrin_dom"/>
</dbReference>
<feature type="binding site" evidence="2">
    <location>
        <position position="316"/>
    </location>
    <ligand>
        <name>Zn(2+)</name>
        <dbReference type="ChEBI" id="CHEBI:29105"/>
        <note>catalytic</note>
    </ligand>
</feature>
<evidence type="ECO:0000256" key="2">
    <source>
        <dbReference type="PROSITE-ProRule" id="PRU00276"/>
    </source>
</evidence>
<feature type="active site" evidence="2">
    <location>
        <position position="307"/>
    </location>
</feature>
<dbReference type="InterPro" id="IPR001590">
    <property type="entry name" value="Peptidase_M12B"/>
</dbReference>
<dbReference type="InterPro" id="IPR036436">
    <property type="entry name" value="Disintegrin_dom_sf"/>
</dbReference>
<feature type="region of interest" description="Disordered" evidence="3">
    <location>
        <begin position="614"/>
        <end position="646"/>
    </location>
</feature>
<dbReference type="InterPro" id="IPR051489">
    <property type="entry name" value="ADAM_Metalloproteinase"/>
</dbReference>
<feature type="domain" description="Disintegrin" evidence="5">
    <location>
        <begin position="376"/>
        <end position="464"/>
    </location>
</feature>
<dbReference type="GO" id="GO:0006509">
    <property type="term" value="P:membrane protein ectodomain proteolysis"/>
    <property type="evidence" value="ECO:0007669"/>
    <property type="project" value="TreeGrafter"/>
</dbReference>
<keyword evidence="2" id="KW-0862">Zinc</keyword>
<feature type="region of interest" description="Disordered" evidence="3">
    <location>
        <begin position="683"/>
        <end position="718"/>
    </location>
</feature>
<dbReference type="Pfam" id="PF00200">
    <property type="entry name" value="Disintegrin"/>
    <property type="match status" value="1"/>
</dbReference>
<dbReference type="SUPFAM" id="SSF55486">
    <property type="entry name" value="Metalloproteases ('zincins'), catalytic domain"/>
    <property type="match status" value="1"/>
</dbReference>
<dbReference type="PANTHER" id="PTHR45702">
    <property type="entry name" value="ADAM10/ADAM17 METALLOPEPTIDASE FAMILY MEMBER"/>
    <property type="match status" value="1"/>
</dbReference>